<dbReference type="InterPro" id="IPR013096">
    <property type="entry name" value="Cupin_2"/>
</dbReference>
<dbReference type="RefSeq" id="WP_353302271.1">
    <property type="nucleotide sequence ID" value="NZ_BAABWN010000004.1"/>
</dbReference>
<reference evidence="2 3" key="1">
    <citation type="submission" date="2024-04" db="EMBL/GenBank/DDBJ databases">
        <title>Draft genome sequence of Sessilibacter corallicola NBRC 116591.</title>
        <authorList>
            <person name="Miyakawa T."/>
            <person name="Kusuya Y."/>
            <person name="Miura T."/>
        </authorList>
    </citation>
    <scope>NUCLEOTIDE SEQUENCE [LARGE SCALE GENOMIC DNA]</scope>
    <source>
        <strain evidence="2 3">KU-00831-HH</strain>
    </source>
</reference>
<dbReference type="InterPro" id="IPR014710">
    <property type="entry name" value="RmlC-like_jellyroll"/>
</dbReference>
<dbReference type="Gene3D" id="2.60.120.10">
    <property type="entry name" value="Jelly Rolls"/>
    <property type="match status" value="1"/>
</dbReference>
<dbReference type="EMBL" id="BAABWN010000004">
    <property type="protein sequence ID" value="GAA6167660.1"/>
    <property type="molecule type" value="Genomic_DNA"/>
</dbReference>
<name>A0ABQ0A7N1_9GAMM</name>
<dbReference type="PIRSF" id="PIRSF029883">
    <property type="entry name" value="KdgF"/>
    <property type="match status" value="1"/>
</dbReference>
<organism evidence="2 3">
    <name type="scientific">Sessilibacter corallicola</name>
    <dbReference type="NCBI Taxonomy" id="2904075"/>
    <lineage>
        <taxon>Bacteria</taxon>
        <taxon>Pseudomonadati</taxon>
        <taxon>Pseudomonadota</taxon>
        <taxon>Gammaproteobacteria</taxon>
        <taxon>Cellvibrionales</taxon>
        <taxon>Cellvibrionaceae</taxon>
        <taxon>Sessilibacter</taxon>
    </lineage>
</organism>
<dbReference type="Proteomes" id="UP001465153">
    <property type="component" value="Unassembled WGS sequence"/>
</dbReference>
<dbReference type="PANTHER" id="PTHR40112">
    <property type="entry name" value="H2HPP ISOMERASE"/>
    <property type="match status" value="1"/>
</dbReference>
<accession>A0ABQ0A7N1</accession>
<feature type="domain" description="Cupin type-2" evidence="1">
    <location>
        <begin position="37"/>
        <end position="94"/>
    </location>
</feature>
<dbReference type="PANTHER" id="PTHR40112:SF1">
    <property type="entry name" value="H2HPP ISOMERASE"/>
    <property type="match status" value="1"/>
</dbReference>
<dbReference type="SUPFAM" id="SSF51182">
    <property type="entry name" value="RmlC-like cupins"/>
    <property type="match status" value="1"/>
</dbReference>
<keyword evidence="3" id="KW-1185">Reference proteome</keyword>
<evidence type="ECO:0000313" key="3">
    <source>
        <dbReference type="Proteomes" id="UP001465153"/>
    </source>
</evidence>
<sequence length="114" mass="12836">MQSAPFLFGKEIKHEMVDEGITRQILGFNNQIMMVKVYFEEGSQGYVHDHFHSQVAYVERGEFEVTVGNETKTLTAGDCFFMEPNIAHGAICKQSGVLIDVFSPVREDFLKGGE</sequence>
<dbReference type="InterPro" id="IPR011051">
    <property type="entry name" value="RmlC_Cupin_sf"/>
</dbReference>
<comment type="caution">
    <text evidence="2">The sequence shown here is derived from an EMBL/GenBank/DDBJ whole genome shotgun (WGS) entry which is preliminary data.</text>
</comment>
<gene>
    <name evidence="2" type="ORF">NBRC116591_14700</name>
</gene>
<evidence type="ECO:0000313" key="2">
    <source>
        <dbReference type="EMBL" id="GAA6167660.1"/>
    </source>
</evidence>
<dbReference type="Pfam" id="PF07883">
    <property type="entry name" value="Cupin_2"/>
    <property type="match status" value="1"/>
</dbReference>
<proteinExistence type="predicted"/>
<protein>
    <submittedName>
        <fullName evidence="2">Cupin domain-containing protein</fullName>
    </submittedName>
</protein>
<dbReference type="InterPro" id="IPR052535">
    <property type="entry name" value="Bacilysin_H2HPP_isomerase"/>
</dbReference>
<evidence type="ECO:0000259" key="1">
    <source>
        <dbReference type="Pfam" id="PF07883"/>
    </source>
</evidence>
<dbReference type="CDD" id="cd02238">
    <property type="entry name" value="cupin_KdgF"/>
    <property type="match status" value="1"/>
</dbReference>
<dbReference type="InterPro" id="IPR025499">
    <property type="entry name" value="KdgF"/>
</dbReference>